<dbReference type="PANTHER" id="PTHR33303:SF2">
    <property type="entry name" value="COA-BINDING DOMAIN-CONTAINING PROTEIN"/>
    <property type="match status" value="1"/>
</dbReference>
<dbReference type="InterPro" id="IPR036291">
    <property type="entry name" value="NAD(P)-bd_dom_sf"/>
</dbReference>
<evidence type="ECO:0000313" key="3">
    <source>
        <dbReference type="Proteomes" id="UP000799640"/>
    </source>
</evidence>
<keyword evidence="3" id="KW-1185">Reference proteome</keyword>
<dbReference type="SUPFAM" id="SSF51735">
    <property type="entry name" value="NAD(P)-binding Rossmann-fold domains"/>
    <property type="match status" value="1"/>
</dbReference>
<sequence>MSEPAIETALKTFFQSAHFAVAGASSDPSKFGHKIFAWYLQHSLPVTPLNPRANSITVPAKPIDHTYPTAASPAALAAPAETALSVVTPPKVTLALLREAKEAGVRAVWLQPGTYDETVLEAAYNAWPKGVIVGTEGEGRLQPGGGEGWCVLVDGERGLELAGREWKEARL</sequence>
<gene>
    <name evidence="2" type="ORF">EJ06DRAFT_579435</name>
</gene>
<proteinExistence type="predicted"/>
<accession>A0A6G1I5B0</accession>
<dbReference type="SMART" id="SM00881">
    <property type="entry name" value="CoA_binding"/>
    <property type="match status" value="1"/>
</dbReference>
<evidence type="ECO:0000313" key="2">
    <source>
        <dbReference type="EMBL" id="KAF2403374.1"/>
    </source>
</evidence>
<dbReference type="OrthoDB" id="5138418at2759"/>
<dbReference type="Pfam" id="PF13380">
    <property type="entry name" value="CoA_binding_2"/>
    <property type="match status" value="1"/>
</dbReference>
<dbReference type="PANTHER" id="PTHR33303">
    <property type="entry name" value="CYTOPLASMIC PROTEIN-RELATED"/>
    <property type="match status" value="1"/>
</dbReference>
<reference evidence="2" key="1">
    <citation type="journal article" date="2020" name="Stud. Mycol.">
        <title>101 Dothideomycetes genomes: a test case for predicting lifestyles and emergence of pathogens.</title>
        <authorList>
            <person name="Haridas S."/>
            <person name="Albert R."/>
            <person name="Binder M."/>
            <person name="Bloem J."/>
            <person name="Labutti K."/>
            <person name="Salamov A."/>
            <person name="Andreopoulos B."/>
            <person name="Baker S."/>
            <person name="Barry K."/>
            <person name="Bills G."/>
            <person name="Bluhm B."/>
            <person name="Cannon C."/>
            <person name="Castanera R."/>
            <person name="Culley D."/>
            <person name="Daum C."/>
            <person name="Ezra D."/>
            <person name="Gonzalez J."/>
            <person name="Henrissat B."/>
            <person name="Kuo A."/>
            <person name="Liang C."/>
            <person name="Lipzen A."/>
            <person name="Lutzoni F."/>
            <person name="Magnuson J."/>
            <person name="Mondo S."/>
            <person name="Nolan M."/>
            <person name="Ohm R."/>
            <person name="Pangilinan J."/>
            <person name="Park H.-J."/>
            <person name="Ramirez L."/>
            <person name="Alfaro M."/>
            <person name="Sun H."/>
            <person name="Tritt A."/>
            <person name="Yoshinaga Y."/>
            <person name="Zwiers L.-H."/>
            <person name="Turgeon B."/>
            <person name="Goodwin S."/>
            <person name="Spatafora J."/>
            <person name="Crous P."/>
            <person name="Grigoriev I."/>
        </authorList>
    </citation>
    <scope>NUCLEOTIDE SEQUENCE</scope>
    <source>
        <strain evidence="2">CBS 262.69</strain>
    </source>
</reference>
<dbReference type="Proteomes" id="UP000799640">
    <property type="component" value="Unassembled WGS sequence"/>
</dbReference>
<dbReference type="InterPro" id="IPR003781">
    <property type="entry name" value="CoA-bd"/>
</dbReference>
<evidence type="ECO:0000259" key="1">
    <source>
        <dbReference type="SMART" id="SM00881"/>
    </source>
</evidence>
<dbReference type="Gene3D" id="3.40.50.720">
    <property type="entry name" value="NAD(P)-binding Rossmann-like Domain"/>
    <property type="match status" value="1"/>
</dbReference>
<organism evidence="2 3">
    <name type="scientific">Trichodelitschia bisporula</name>
    <dbReference type="NCBI Taxonomy" id="703511"/>
    <lineage>
        <taxon>Eukaryota</taxon>
        <taxon>Fungi</taxon>
        <taxon>Dikarya</taxon>
        <taxon>Ascomycota</taxon>
        <taxon>Pezizomycotina</taxon>
        <taxon>Dothideomycetes</taxon>
        <taxon>Dothideomycetes incertae sedis</taxon>
        <taxon>Phaeotrichales</taxon>
        <taxon>Phaeotrichaceae</taxon>
        <taxon>Trichodelitschia</taxon>
    </lineage>
</organism>
<feature type="domain" description="CoA-binding" evidence="1">
    <location>
        <begin position="13"/>
        <end position="114"/>
    </location>
</feature>
<name>A0A6G1I5B0_9PEZI</name>
<dbReference type="AlphaFoldDB" id="A0A6G1I5B0"/>
<protein>
    <submittedName>
        <fullName evidence="2">NAD(P)-binding protein</fullName>
    </submittedName>
</protein>
<dbReference type="EMBL" id="ML996689">
    <property type="protein sequence ID" value="KAF2403374.1"/>
    <property type="molecule type" value="Genomic_DNA"/>
</dbReference>